<evidence type="ECO:0000256" key="3">
    <source>
        <dbReference type="ARBA" id="ARBA00022448"/>
    </source>
</evidence>
<dbReference type="AlphaFoldDB" id="A0AAD5KGC7"/>
<evidence type="ECO:0000256" key="5">
    <source>
        <dbReference type="ARBA" id="ARBA00022856"/>
    </source>
</evidence>
<dbReference type="GO" id="GO:0006857">
    <property type="term" value="P:oligopeptide transport"/>
    <property type="evidence" value="ECO:0007669"/>
    <property type="project" value="InterPro"/>
</dbReference>
<keyword evidence="14" id="KW-1185">Reference proteome</keyword>
<feature type="transmembrane region" description="Helical" evidence="12">
    <location>
        <begin position="104"/>
        <end position="123"/>
    </location>
</feature>
<comment type="similarity">
    <text evidence="2 10">Belongs to the major facilitator superfamily. Proton-dependent oligopeptide transporter (POT/PTR) (TC 2.A.17) family.</text>
</comment>
<feature type="transmembrane region" description="Helical" evidence="12">
    <location>
        <begin position="621"/>
        <end position="645"/>
    </location>
</feature>
<evidence type="ECO:0000313" key="13">
    <source>
        <dbReference type="EMBL" id="KAI9551404.1"/>
    </source>
</evidence>
<evidence type="ECO:0000256" key="11">
    <source>
        <dbReference type="SAM" id="MobiDB-lite"/>
    </source>
</evidence>
<evidence type="ECO:0000256" key="6">
    <source>
        <dbReference type="ARBA" id="ARBA00022927"/>
    </source>
</evidence>
<evidence type="ECO:0000256" key="10">
    <source>
        <dbReference type="RuleBase" id="RU003755"/>
    </source>
</evidence>
<dbReference type="InterPro" id="IPR018456">
    <property type="entry name" value="PTR2_symporter_CS"/>
</dbReference>
<dbReference type="PANTHER" id="PTHR11654">
    <property type="entry name" value="OLIGOPEPTIDE TRANSPORTER-RELATED"/>
    <property type="match status" value="1"/>
</dbReference>
<dbReference type="EMBL" id="WJBH02000010">
    <property type="protein sequence ID" value="KAI9551404.1"/>
    <property type="molecule type" value="Genomic_DNA"/>
</dbReference>
<evidence type="ECO:0000256" key="1">
    <source>
        <dbReference type="ARBA" id="ARBA00004141"/>
    </source>
</evidence>
<feature type="transmembrane region" description="Helical" evidence="12">
    <location>
        <begin position="206"/>
        <end position="225"/>
    </location>
</feature>
<comment type="subcellular location">
    <subcellularLocation>
        <location evidence="1 10">Membrane</location>
        <topology evidence="1 10">Multi-pass membrane protein</topology>
    </subcellularLocation>
</comment>
<keyword evidence="5" id="KW-0571">Peptide transport</keyword>
<dbReference type="GO" id="GO:0016020">
    <property type="term" value="C:membrane"/>
    <property type="evidence" value="ECO:0007669"/>
    <property type="project" value="UniProtKB-SubCell"/>
</dbReference>
<dbReference type="Pfam" id="PF00854">
    <property type="entry name" value="PTR2"/>
    <property type="match status" value="2"/>
</dbReference>
<feature type="region of interest" description="Disordered" evidence="11">
    <location>
        <begin position="732"/>
        <end position="772"/>
    </location>
</feature>
<dbReference type="InterPro" id="IPR000109">
    <property type="entry name" value="POT_fam"/>
</dbReference>
<feature type="transmembrane region" description="Helical" evidence="12">
    <location>
        <begin position="332"/>
        <end position="353"/>
    </location>
</feature>
<proteinExistence type="inferred from homology"/>
<dbReference type="Proteomes" id="UP000820818">
    <property type="component" value="Linkage Group LG10"/>
</dbReference>
<protein>
    <recommendedName>
        <fullName evidence="9">Oligopeptide transporter 1</fullName>
    </recommendedName>
</protein>
<feature type="transmembrane region" description="Helical" evidence="12">
    <location>
        <begin position="657"/>
        <end position="677"/>
    </location>
</feature>
<evidence type="ECO:0000256" key="2">
    <source>
        <dbReference type="ARBA" id="ARBA00005982"/>
    </source>
</evidence>
<evidence type="ECO:0000256" key="4">
    <source>
        <dbReference type="ARBA" id="ARBA00022692"/>
    </source>
</evidence>
<dbReference type="Gene3D" id="1.20.1250.20">
    <property type="entry name" value="MFS general substrate transporter like domains"/>
    <property type="match status" value="2"/>
</dbReference>
<keyword evidence="8 12" id="KW-0472">Membrane</keyword>
<evidence type="ECO:0000256" key="8">
    <source>
        <dbReference type="ARBA" id="ARBA00023136"/>
    </source>
</evidence>
<evidence type="ECO:0000256" key="9">
    <source>
        <dbReference type="ARBA" id="ARBA00078114"/>
    </source>
</evidence>
<feature type="transmembrane region" description="Helical" evidence="12">
    <location>
        <begin position="365"/>
        <end position="386"/>
    </location>
</feature>
<dbReference type="GO" id="GO:0015031">
    <property type="term" value="P:protein transport"/>
    <property type="evidence" value="ECO:0007669"/>
    <property type="project" value="UniProtKB-KW"/>
</dbReference>
<name>A0AAD5KGC7_9CRUS</name>
<reference evidence="13 14" key="1">
    <citation type="submission" date="2022-05" db="EMBL/GenBank/DDBJ databases">
        <title>A multi-omics perspective on studying reproductive biology in Daphnia sinensis.</title>
        <authorList>
            <person name="Jia J."/>
        </authorList>
    </citation>
    <scope>NUCLEOTIDE SEQUENCE [LARGE SCALE GENOMIC DNA]</scope>
    <source>
        <strain evidence="13 14">WSL</strain>
    </source>
</reference>
<feature type="transmembrane region" description="Helical" evidence="12">
    <location>
        <begin position="689"/>
        <end position="713"/>
    </location>
</feature>
<keyword evidence="3 10" id="KW-0813">Transport</keyword>
<keyword evidence="7 12" id="KW-1133">Transmembrane helix</keyword>
<dbReference type="InterPro" id="IPR036259">
    <property type="entry name" value="MFS_trans_sf"/>
</dbReference>
<keyword evidence="6" id="KW-0653">Protein transport</keyword>
<keyword evidence="4 10" id="KW-0812">Transmembrane</keyword>
<dbReference type="FunFam" id="1.20.1250.20:FF:000379">
    <property type="entry name" value="Uncharacterized protein, isoform A"/>
    <property type="match status" value="1"/>
</dbReference>
<evidence type="ECO:0000256" key="12">
    <source>
        <dbReference type="SAM" id="Phobius"/>
    </source>
</evidence>
<dbReference type="PROSITE" id="PS01022">
    <property type="entry name" value="PTR2_1"/>
    <property type="match status" value="1"/>
</dbReference>
<comment type="caution">
    <text evidence="13">The sequence shown here is derived from an EMBL/GenBank/DDBJ whole genome shotgun (WGS) entry which is preliminary data.</text>
</comment>
<accession>A0AAD5KGC7</accession>
<organism evidence="13 14">
    <name type="scientific">Daphnia sinensis</name>
    <dbReference type="NCBI Taxonomy" id="1820382"/>
    <lineage>
        <taxon>Eukaryota</taxon>
        <taxon>Metazoa</taxon>
        <taxon>Ecdysozoa</taxon>
        <taxon>Arthropoda</taxon>
        <taxon>Crustacea</taxon>
        <taxon>Branchiopoda</taxon>
        <taxon>Diplostraca</taxon>
        <taxon>Cladocera</taxon>
        <taxon>Anomopoda</taxon>
        <taxon>Daphniidae</taxon>
        <taxon>Daphnia</taxon>
        <taxon>Daphnia similis group</taxon>
    </lineage>
</organism>
<dbReference type="FunFam" id="1.20.1250.20:FF:000049">
    <property type="entry name" value="Solute carrier family 15 member 2"/>
    <property type="match status" value="1"/>
</dbReference>
<feature type="transmembrane region" description="Helical" evidence="12">
    <location>
        <begin position="174"/>
        <end position="194"/>
    </location>
</feature>
<feature type="transmembrane region" description="Helical" evidence="12">
    <location>
        <begin position="135"/>
        <end position="154"/>
    </location>
</feature>
<feature type="transmembrane region" description="Helical" evidence="12">
    <location>
        <begin position="73"/>
        <end position="92"/>
    </location>
</feature>
<dbReference type="SUPFAM" id="SSF103473">
    <property type="entry name" value="MFS general substrate transporter"/>
    <property type="match status" value="1"/>
</dbReference>
<sequence>MDLSSSNLETLALIGSCKNNTEGKNNAKKHKYPVAVFFIVVNEFCERFSYYGMKTVLTLYLRDVLLFDENESTVWYHLFSMLCYFTPVFGAILADTYLGKFKTILYLSCLYACGNVLLSVASIPNTLPQKEFSLLGLFIIALGTGGIKPCVSAFGGDQFIRPQQDKQLEQFFSVFYVAINAGSLISTFVTPILREDVQCFGSNSCFPLAFGVPALLMIIAVVIFFSGKWNYKMRPAEGNVMVDVAKCVAHAVVRKIEHREEKHDHWLDFAGDKFDRQLIQDIKQVLRVLLLYVPIPVFWALFDQQGSRWTFQATRMDGTLGATTIKPDQLQIVNPLLILALVPVFESVIYPCFKKCGLLTPLQRIGTGGLLAGFAFVVSGIVELYLEPTYPSIPDAGMTQLNFINTLPCPLNISYINDNQVKWIEINATSYSFERNLNNQSIDITAHLISSPACQQMNFTSPTWTGAIKGASTKAFSVIVTGHNGKLDLMRMENEEPLDKSSTGQPRVGFIFRQNDQVPHQGNIILKAGERIVSFTSKLIASSSPFIQTDVREIDAGTYDLFMALRNGDVVTENLIGKITVLQGGSYTIVAQQSHVNPQLMDLNNNLLLPIQVTPPSSVHMLWLVPQYFVMTVAEVMFSVTGLQFSFTQAPASMQSVMQATWLLTIAFGNLIVIIVAEAKGIPRQSMEFFLFAGLMALDMLLFFYLAASYTYVEVEEKTKVNEKGKIDEKVGDEEKEIKVPDCSSSPIKLGIDNSKRPTGTENKGFSDDTPM</sequence>
<feature type="transmembrane region" description="Helical" evidence="12">
    <location>
        <begin position="285"/>
        <end position="302"/>
    </location>
</feature>
<dbReference type="CDD" id="cd17347">
    <property type="entry name" value="MFS_SLC15A1_2_like"/>
    <property type="match status" value="1"/>
</dbReference>
<dbReference type="GO" id="GO:0022857">
    <property type="term" value="F:transmembrane transporter activity"/>
    <property type="evidence" value="ECO:0007669"/>
    <property type="project" value="InterPro"/>
</dbReference>
<evidence type="ECO:0000256" key="7">
    <source>
        <dbReference type="ARBA" id="ARBA00022989"/>
    </source>
</evidence>
<evidence type="ECO:0000313" key="14">
    <source>
        <dbReference type="Proteomes" id="UP000820818"/>
    </source>
</evidence>
<dbReference type="PROSITE" id="PS01023">
    <property type="entry name" value="PTR2_2"/>
    <property type="match status" value="1"/>
</dbReference>
<gene>
    <name evidence="13" type="ORF">GHT06_021737</name>
</gene>